<feature type="coiled-coil region" evidence="1">
    <location>
        <begin position="157"/>
        <end position="184"/>
    </location>
</feature>
<organism evidence="2 3">
    <name type="scientific">Plasmodium gallinaceum</name>
    <dbReference type="NCBI Taxonomy" id="5849"/>
    <lineage>
        <taxon>Eukaryota</taxon>
        <taxon>Sar</taxon>
        <taxon>Alveolata</taxon>
        <taxon>Apicomplexa</taxon>
        <taxon>Aconoidasida</taxon>
        <taxon>Haemosporida</taxon>
        <taxon>Plasmodiidae</taxon>
        <taxon>Plasmodium</taxon>
        <taxon>Plasmodium (Haemamoeba)</taxon>
    </lineage>
</organism>
<dbReference type="Proteomes" id="UP000220797">
    <property type="component" value="Unassembled WGS sequence"/>
</dbReference>
<evidence type="ECO:0000313" key="2">
    <source>
        <dbReference type="EMBL" id="CRG95463.1"/>
    </source>
</evidence>
<evidence type="ECO:0000313" key="3">
    <source>
        <dbReference type="Proteomes" id="UP000220797"/>
    </source>
</evidence>
<dbReference type="RefSeq" id="XP_028528274.1">
    <property type="nucleotide sequence ID" value="XM_028671641.1"/>
</dbReference>
<dbReference type="EMBL" id="CVMV01000036">
    <property type="protein sequence ID" value="CRG95463.1"/>
    <property type="molecule type" value="Genomic_DNA"/>
</dbReference>
<keyword evidence="3" id="KW-1185">Reference proteome</keyword>
<evidence type="ECO:0000256" key="1">
    <source>
        <dbReference type="SAM" id="Coils"/>
    </source>
</evidence>
<keyword evidence="1" id="KW-0175">Coiled coil</keyword>
<comment type="caution">
    <text evidence="2">The sequence shown here is derived from an EMBL/GenBank/DDBJ whole genome shotgun (WGS) entry which is preliminary data.</text>
</comment>
<proteinExistence type="predicted"/>
<accession>A0A1J1GSL6</accession>
<gene>
    <name evidence="2" type="ORF">PGAL8A_00266600</name>
</gene>
<dbReference type="GeneID" id="39731195"/>
<name>A0A1J1GSL6_PLAGA</name>
<dbReference type="OrthoDB" id="6475849at2759"/>
<dbReference type="VEuPathDB" id="PlasmoDB:PGAL8A_00266600"/>
<sequence>MKTLTLYSKITTFLLLIWMYQCFYNCDYYKTWTDKNILQTKHELKYERVLTEGDIADENQSKAEGCLEECPSYNKKKKKKNRFQYQNPSHGVTTPSLWESFDKKAKEMDSNLRDHELNIKWNDVSRDNVINLSSKIYQRNIPGEGRQILILSDTKDHSNLKKLLDELKKEIRDNKTEFESMKEMRNNKTESESKKEMRGYMTFYEFMKEKIYNKTEH</sequence>
<protein>
    <submittedName>
        <fullName evidence="2">Fam-g protein</fullName>
    </submittedName>
</protein>
<dbReference type="AlphaFoldDB" id="A0A1J1GSL6"/>
<reference evidence="2" key="1">
    <citation type="submission" date="2015-04" db="EMBL/GenBank/DDBJ databases">
        <authorList>
            <consortium name="Pathogen Informatics"/>
        </authorList>
    </citation>
    <scope>NUCLEOTIDE SEQUENCE [LARGE SCALE GENOMIC DNA]</scope>
    <source>
        <strain evidence="2">8A</strain>
    </source>
</reference>